<dbReference type="InterPro" id="IPR003838">
    <property type="entry name" value="ABC3_permease_C"/>
</dbReference>
<evidence type="ECO:0000256" key="4">
    <source>
        <dbReference type="ARBA" id="ARBA00022692"/>
    </source>
</evidence>
<keyword evidence="4 7" id="KW-0812">Transmembrane</keyword>
<sequence length="413" mass="46481">MNFEYFLAKRLIKGAAHKISISAPIIKIAITAIALGMIMMLVAIASGVGLKYKIREKVAAFNGHIQISNYDNNASDVSVVPVDLNQDFYPSFKDVEGVTHVQAIASKGGIIRTQETFEGILAKGVGKDYNWSGFEEYLVEGELPDFTGKLNSQVLMSSLMANRLKLSTGDSFYAFFLKDDDVSQLPNQRKFTITGLFDSGFEEFDGVYVFTDIRHIQRMNKWGDDQIGNFEVFLDDFDQLQEKSNEIYGKTLSTLDTQTIVDKYYKIFEWIGLFDFNIFLILGIVIIVSGFNMITALLVLILERTPMIGILKALGSANWSIRKVFLYNAAYLIGIGLFWGNLLGLGAIYVQHKFKVLKFPNPQEYYIDYIPVHIDVLTVIVLNVGVLILCLLMLLIPSYIITKITPVKAIQFE</sequence>
<reference evidence="10" key="1">
    <citation type="journal article" date="2019" name="Int. J. Syst. Evol. Microbiol.">
        <title>The Global Catalogue of Microorganisms (GCM) 10K type strain sequencing project: providing services to taxonomists for standard genome sequencing and annotation.</title>
        <authorList>
            <consortium name="The Broad Institute Genomics Platform"/>
            <consortium name="The Broad Institute Genome Sequencing Center for Infectious Disease"/>
            <person name="Wu L."/>
            <person name="Ma J."/>
        </authorList>
    </citation>
    <scope>NUCLEOTIDE SEQUENCE [LARGE SCALE GENOMIC DNA]</scope>
    <source>
        <strain evidence="10">CECT 7477</strain>
    </source>
</reference>
<keyword evidence="3" id="KW-1003">Cell membrane</keyword>
<evidence type="ECO:0000259" key="8">
    <source>
        <dbReference type="Pfam" id="PF02687"/>
    </source>
</evidence>
<name>A0ABV8JTG2_9FLAO</name>
<evidence type="ECO:0000256" key="1">
    <source>
        <dbReference type="ARBA" id="ARBA00004651"/>
    </source>
</evidence>
<feature type="transmembrane region" description="Helical" evidence="7">
    <location>
        <begin position="324"/>
        <end position="350"/>
    </location>
</feature>
<comment type="similarity">
    <text evidence="2">Belongs to the ABC-4 integral membrane protein family. LolC/E subfamily.</text>
</comment>
<feature type="transmembrane region" description="Helical" evidence="7">
    <location>
        <begin position="370"/>
        <end position="396"/>
    </location>
</feature>
<protein>
    <submittedName>
        <fullName evidence="9">ABC transporter permease</fullName>
    </submittedName>
</protein>
<gene>
    <name evidence="9" type="ORF">ACFOUT_16775</name>
</gene>
<evidence type="ECO:0000313" key="10">
    <source>
        <dbReference type="Proteomes" id="UP001595814"/>
    </source>
</evidence>
<organism evidence="9 10">
    <name type="scientific">Euzebyella saccharophila</name>
    <dbReference type="NCBI Taxonomy" id="679664"/>
    <lineage>
        <taxon>Bacteria</taxon>
        <taxon>Pseudomonadati</taxon>
        <taxon>Bacteroidota</taxon>
        <taxon>Flavobacteriia</taxon>
        <taxon>Flavobacteriales</taxon>
        <taxon>Flavobacteriaceae</taxon>
        <taxon>Euzebyella</taxon>
    </lineage>
</organism>
<feature type="domain" description="ABC3 transporter permease C-terminal" evidence="8">
    <location>
        <begin position="280"/>
        <end position="406"/>
    </location>
</feature>
<dbReference type="EMBL" id="JBHSAW010000022">
    <property type="protein sequence ID" value="MFC4097542.1"/>
    <property type="molecule type" value="Genomic_DNA"/>
</dbReference>
<evidence type="ECO:0000256" key="3">
    <source>
        <dbReference type="ARBA" id="ARBA00022475"/>
    </source>
</evidence>
<comment type="subcellular location">
    <subcellularLocation>
        <location evidence="1">Cell membrane</location>
        <topology evidence="1">Multi-pass membrane protein</topology>
    </subcellularLocation>
</comment>
<feature type="transmembrane region" description="Helical" evidence="7">
    <location>
        <begin position="21"/>
        <end position="45"/>
    </location>
</feature>
<dbReference type="PANTHER" id="PTHR30489">
    <property type="entry name" value="LIPOPROTEIN-RELEASING SYSTEM TRANSMEMBRANE PROTEIN LOLE"/>
    <property type="match status" value="1"/>
</dbReference>
<keyword evidence="5 7" id="KW-1133">Transmembrane helix</keyword>
<dbReference type="RefSeq" id="WP_192463587.1">
    <property type="nucleotide sequence ID" value="NZ_JACYFJ010000009.1"/>
</dbReference>
<proteinExistence type="inferred from homology"/>
<accession>A0ABV8JTG2</accession>
<feature type="transmembrane region" description="Helical" evidence="7">
    <location>
        <begin position="278"/>
        <end position="303"/>
    </location>
</feature>
<keyword evidence="10" id="KW-1185">Reference proteome</keyword>
<comment type="caution">
    <text evidence="9">The sequence shown here is derived from an EMBL/GenBank/DDBJ whole genome shotgun (WGS) entry which is preliminary data.</text>
</comment>
<evidence type="ECO:0000256" key="6">
    <source>
        <dbReference type="ARBA" id="ARBA00023136"/>
    </source>
</evidence>
<dbReference type="Pfam" id="PF02687">
    <property type="entry name" value="FtsX"/>
    <property type="match status" value="1"/>
</dbReference>
<evidence type="ECO:0000256" key="7">
    <source>
        <dbReference type="SAM" id="Phobius"/>
    </source>
</evidence>
<dbReference type="Proteomes" id="UP001595814">
    <property type="component" value="Unassembled WGS sequence"/>
</dbReference>
<evidence type="ECO:0000256" key="5">
    <source>
        <dbReference type="ARBA" id="ARBA00022989"/>
    </source>
</evidence>
<keyword evidence="6 7" id="KW-0472">Membrane</keyword>
<dbReference type="InterPro" id="IPR051447">
    <property type="entry name" value="Lipoprotein-release_system"/>
</dbReference>
<dbReference type="PANTHER" id="PTHR30489:SF0">
    <property type="entry name" value="LIPOPROTEIN-RELEASING SYSTEM TRANSMEMBRANE PROTEIN LOLE"/>
    <property type="match status" value="1"/>
</dbReference>
<evidence type="ECO:0000313" key="9">
    <source>
        <dbReference type="EMBL" id="MFC4097542.1"/>
    </source>
</evidence>
<evidence type="ECO:0000256" key="2">
    <source>
        <dbReference type="ARBA" id="ARBA00005236"/>
    </source>
</evidence>